<evidence type="ECO:0008006" key="8">
    <source>
        <dbReference type="Google" id="ProtNLM"/>
    </source>
</evidence>
<dbReference type="Pfam" id="PF01027">
    <property type="entry name" value="Bax1-I"/>
    <property type="match status" value="1"/>
</dbReference>
<feature type="transmembrane region" description="Helical" evidence="5">
    <location>
        <begin position="73"/>
        <end position="93"/>
    </location>
</feature>
<feature type="transmembrane region" description="Helical" evidence="5">
    <location>
        <begin position="49"/>
        <end position="67"/>
    </location>
</feature>
<keyword evidence="7" id="KW-1185">Reference proteome</keyword>
<comment type="subcellular location">
    <subcellularLocation>
        <location evidence="1">Membrane</location>
        <topology evidence="1">Multi-pass membrane protein</topology>
    </subcellularLocation>
</comment>
<evidence type="ECO:0000256" key="4">
    <source>
        <dbReference type="ARBA" id="ARBA00023136"/>
    </source>
</evidence>
<keyword evidence="4 5" id="KW-0472">Membrane</keyword>
<feature type="transmembrane region" description="Helical" evidence="5">
    <location>
        <begin position="15"/>
        <end position="37"/>
    </location>
</feature>
<name>A0A2Z6ZYI4_9LAMI</name>
<evidence type="ECO:0000256" key="5">
    <source>
        <dbReference type="RuleBase" id="RU004379"/>
    </source>
</evidence>
<dbReference type="InterPro" id="IPR006214">
    <property type="entry name" value="Bax_inhibitor_1-related"/>
</dbReference>
<evidence type="ECO:0000256" key="1">
    <source>
        <dbReference type="ARBA" id="ARBA00004141"/>
    </source>
</evidence>
<protein>
    <recommendedName>
        <fullName evidence="8">BI1-like protein</fullName>
    </recommendedName>
</protein>
<reference evidence="6 7" key="1">
    <citation type="journal article" date="2015" name="Proc. Natl. Acad. Sci. U.S.A.">
        <title>The resurrection genome of Boea hygrometrica: A blueprint for survival of dehydration.</title>
        <authorList>
            <person name="Xiao L."/>
            <person name="Yang G."/>
            <person name="Zhang L."/>
            <person name="Yang X."/>
            <person name="Zhao S."/>
            <person name="Ji Z."/>
            <person name="Zhou Q."/>
            <person name="Hu M."/>
            <person name="Wang Y."/>
            <person name="Chen M."/>
            <person name="Xu Y."/>
            <person name="Jin H."/>
            <person name="Xiao X."/>
            <person name="Hu G."/>
            <person name="Bao F."/>
            <person name="Hu Y."/>
            <person name="Wan P."/>
            <person name="Li L."/>
            <person name="Deng X."/>
            <person name="Kuang T."/>
            <person name="Xiang C."/>
            <person name="Zhu J.K."/>
            <person name="Oliver M.J."/>
            <person name="He Y."/>
        </authorList>
    </citation>
    <scope>NUCLEOTIDE SEQUENCE [LARGE SCALE GENOMIC DNA]</scope>
    <source>
        <strain evidence="7">cv. XS01</strain>
    </source>
</reference>
<dbReference type="Proteomes" id="UP000250235">
    <property type="component" value="Unassembled WGS sequence"/>
</dbReference>
<evidence type="ECO:0000313" key="7">
    <source>
        <dbReference type="Proteomes" id="UP000250235"/>
    </source>
</evidence>
<feature type="transmembrane region" description="Helical" evidence="5">
    <location>
        <begin position="105"/>
        <end position="124"/>
    </location>
</feature>
<evidence type="ECO:0000256" key="3">
    <source>
        <dbReference type="ARBA" id="ARBA00022989"/>
    </source>
</evidence>
<evidence type="ECO:0000313" key="6">
    <source>
        <dbReference type="EMBL" id="KZV14131.1"/>
    </source>
</evidence>
<dbReference type="EMBL" id="KV021746">
    <property type="protein sequence ID" value="KZV14131.1"/>
    <property type="molecule type" value="Genomic_DNA"/>
</dbReference>
<keyword evidence="3 5" id="KW-1133">Transmembrane helix</keyword>
<accession>A0A2Z6ZYI4</accession>
<organism evidence="6 7">
    <name type="scientific">Dorcoceras hygrometricum</name>
    <dbReference type="NCBI Taxonomy" id="472368"/>
    <lineage>
        <taxon>Eukaryota</taxon>
        <taxon>Viridiplantae</taxon>
        <taxon>Streptophyta</taxon>
        <taxon>Embryophyta</taxon>
        <taxon>Tracheophyta</taxon>
        <taxon>Spermatophyta</taxon>
        <taxon>Magnoliopsida</taxon>
        <taxon>eudicotyledons</taxon>
        <taxon>Gunneridae</taxon>
        <taxon>Pentapetalae</taxon>
        <taxon>asterids</taxon>
        <taxon>lamiids</taxon>
        <taxon>Lamiales</taxon>
        <taxon>Gesneriaceae</taxon>
        <taxon>Didymocarpoideae</taxon>
        <taxon>Trichosporeae</taxon>
        <taxon>Loxocarpinae</taxon>
        <taxon>Dorcoceras</taxon>
    </lineage>
</organism>
<sequence length="131" mass="15024">MHKKFESNFAQSEDVLVTAGLTLVVTLGLTIFTFVAAKRGWDFSFLGPFLFCALFLLIAFSILRIVFPMGRLGRQVIGCIGVLVYSGYIIYDTDNLIKRFSYDEYMEAAMCLFLDIINLFIYLLQIMDWDD</sequence>
<proteinExistence type="inferred from homology"/>
<dbReference type="PANTHER" id="PTHR23291">
    <property type="entry name" value="BAX INHIBITOR-RELATED"/>
    <property type="match status" value="1"/>
</dbReference>
<dbReference type="OrthoDB" id="7933078at2759"/>
<keyword evidence="2 5" id="KW-0812">Transmembrane</keyword>
<dbReference type="GO" id="GO:0016020">
    <property type="term" value="C:membrane"/>
    <property type="evidence" value="ECO:0007669"/>
    <property type="project" value="UniProtKB-SubCell"/>
</dbReference>
<comment type="caution">
    <text evidence="5">Lacks conserved residue(s) required for the propagation of feature annotation.</text>
</comment>
<comment type="similarity">
    <text evidence="5">Belongs to the BI1 family.</text>
</comment>
<dbReference type="AlphaFoldDB" id="A0A2Z6ZYI4"/>
<dbReference type="PANTHER" id="PTHR23291:SF121">
    <property type="entry name" value="BI1-LIKE PROTEIN"/>
    <property type="match status" value="1"/>
</dbReference>
<gene>
    <name evidence="6" type="ORF">F511_44373</name>
</gene>
<evidence type="ECO:0000256" key="2">
    <source>
        <dbReference type="ARBA" id="ARBA00022692"/>
    </source>
</evidence>